<dbReference type="Proteomes" id="UP000887581">
    <property type="component" value="Unplaced"/>
</dbReference>
<protein>
    <submittedName>
        <fullName evidence="2">Uncharacterized protein</fullName>
    </submittedName>
</protein>
<proteinExistence type="predicted"/>
<organism evidence="1 2">
    <name type="scientific">Setaria digitata</name>
    <dbReference type="NCBI Taxonomy" id="48799"/>
    <lineage>
        <taxon>Eukaryota</taxon>
        <taxon>Metazoa</taxon>
        <taxon>Ecdysozoa</taxon>
        <taxon>Nematoda</taxon>
        <taxon>Chromadorea</taxon>
        <taxon>Rhabditida</taxon>
        <taxon>Spirurina</taxon>
        <taxon>Spiruromorpha</taxon>
        <taxon>Filarioidea</taxon>
        <taxon>Setariidae</taxon>
        <taxon>Setaria</taxon>
    </lineage>
</organism>
<name>A0A915Q4T6_9BILA</name>
<reference evidence="2" key="1">
    <citation type="submission" date="2022-11" db="UniProtKB">
        <authorList>
            <consortium name="WormBaseParasite"/>
        </authorList>
    </citation>
    <scope>IDENTIFICATION</scope>
</reference>
<evidence type="ECO:0000313" key="2">
    <source>
        <dbReference type="WBParaSite" id="sdigi.contig936.g10021.t1"/>
    </source>
</evidence>
<dbReference type="WBParaSite" id="sdigi.contig936.g10021.t1">
    <property type="protein sequence ID" value="sdigi.contig936.g10021.t1"/>
    <property type="gene ID" value="sdigi.contig936.g10021"/>
</dbReference>
<keyword evidence="1" id="KW-1185">Reference proteome</keyword>
<sequence length="54" mass="6243">MEMEKLKTLRQNDETEELLRDSVQLSPTVFPDLKCDLPCDPGVDYRVIYARGIT</sequence>
<evidence type="ECO:0000313" key="1">
    <source>
        <dbReference type="Proteomes" id="UP000887581"/>
    </source>
</evidence>
<dbReference type="AlphaFoldDB" id="A0A915Q4T6"/>
<accession>A0A915Q4T6</accession>